<dbReference type="EMBL" id="CAKOGP040000768">
    <property type="protein sequence ID" value="CAJ1938786.1"/>
    <property type="molecule type" value="Genomic_DNA"/>
</dbReference>
<evidence type="ECO:0000313" key="2">
    <source>
        <dbReference type="Proteomes" id="UP001295423"/>
    </source>
</evidence>
<reference evidence="1" key="1">
    <citation type="submission" date="2023-08" db="EMBL/GenBank/DDBJ databases">
        <authorList>
            <person name="Audoor S."/>
            <person name="Bilcke G."/>
        </authorList>
    </citation>
    <scope>NUCLEOTIDE SEQUENCE</scope>
</reference>
<comment type="caution">
    <text evidence="1">The sequence shown here is derived from an EMBL/GenBank/DDBJ whole genome shotgun (WGS) entry which is preliminary data.</text>
</comment>
<dbReference type="AlphaFoldDB" id="A0AAD2CLW6"/>
<accession>A0AAD2CLW6</accession>
<proteinExistence type="predicted"/>
<organism evidence="1 2">
    <name type="scientific">Cylindrotheca closterium</name>
    <dbReference type="NCBI Taxonomy" id="2856"/>
    <lineage>
        <taxon>Eukaryota</taxon>
        <taxon>Sar</taxon>
        <taxon>Stramenopiles</taxon>
        <taxon>Ochrophyta</taxon>
        <taxon>Bacillariophyta</taxon>
        <taxon>Bacillariophyceae</taxon>
        <taxon>Bacillariophycidae</taxon>
        <taxon>Bacillariales</taxon>
        <taxon>Bacillariaceae</taxon>
        <taxon>Cylindrotheca</taxon>
    </lineage>
</organism>
<gene>
    <name evidence="1" type="ORF">CYCCA115_LOCUS6277</name>
</gene>
<protein>
    <submittedName>
        <fullName evidence="1">Uncharacterized protein</fullName>
    </submittedName>
</protein>
<evidence type="ECO:0000313" key="1">
    <source>
        <dbReference type="EMBL" id="CAJ1938786.1"/>
    </source>
</evidence>
<dbReference type="Proteomes" id="UP001295423">
    <property type="component" value="Unassembled WGS sequence"/>
</dbReference>
<sequence length="265" mass="29560">MSLKKRPAQCSPKLQAHLQQLPFYDKADSTHNCIALLENANVLCVEGNLLAFQPQARAEALLDLVQYKQLNGTLDDYCDDFKARYPTFNSLGGDLTTKEDTWTTANGTTASANQALLVCLVLANADRKRFRDCVTDLRNDASSKLVCYPETLADAYSMLGEYVRKHKKHSNNNNICVVDRLGVDPTGYGNHSYNFLQCSLPTRNMTSMTTDDHSYIWRNDHSNNRKILAFPSKMGCLPSGLPRKQHFVPGPPGRAPCDIELLSVT</sequence>
<keyword evidence="2" id="KW-1185">Reference proteome</keyword>
<name>A0AAD2CLW6_9STRA</name>